<reference evidence="2" key="1">
    <citation type="submission" date="2016-10" db="EMBL/GenBank/DDBJ databases">
        <authorList>
            <person name="Varghese N."/>
            <person name="Submissions S."/>
        </authorList>
    </citation>
    <scope>NUCLEOTIDE SEQUENCE [LARGE SCALE GENOMIC DNA]</scope>
    <source>
        <strain evidence="2">DSM 45079</strain>
    </source>
</reference>
<dbReference type="STRING" id="419479.SAMN04488563_3353"/>
<gene>
    <name evidence="1" type="ORF">SAMN04488563_3353</name>
</gene>
<organism evidence="1 2">
    <name type="scientific">Jiangella alkaliphila</name>
    <dbReference type="NCBI Taxonomy" id="419479"/>
    <lineage>
        <taxon>Bacteria</taxon>
        <taxon>Bacillati</taxon>
        <taxon>Actinomycetota</taxon>
        <taxon>Actinomycetes</taxon>
        <taxon>Jiangellales</taxon>
        <taxon>Jiangellaceae</taxon>
        <taxon>Jiangella</taxon>
    </lineage>
</organism>
<protein>
    <submittedName>
        <fullName evidence="1">Uncharacterized protein</fullName>
    </submittedName>
</protein>
<keyword evidence="2" id="KW-1185">Reference proteome</keyword>
<evidence type="ECO:0000313" key="2">
    <source>
        <dbReference type="Proteomes" id="UP000182977"/>
    </source>
</evidence>
<sequence>MKAAAVLQLARKAARANGLKIELLPKRGKGSHAIYLVMKDAEEVARFTLTNHTQDVSWKVLGQIEAGLAHLFGEKWMENR</sequence>
<proteinExistence type="predicted"/>
<dbReference type="Proteomes" id="UP000182977">
    <property type="component" value="Chromosome I"/>
</dbReference>
<dbReference type="AlphaFoldDB" id="A0A1H2K2K7"/>
<evidence type="ECO:0000313" key="1">
    <source>
        <dbReference type="EMBL" id="SDU62919.1"/>
    </source>
</evidence>
<name>A0A1H2K2K7_9ACTN</name>
<dbReference type="EMBL" id="LT629791">
    <property type="protein sequence ID" value="SDU62919.1"/>
    <property type="molecule type" value="Genomic_DNA"/>
</dbReference>
<accession>A0A1H2K2K7</accession>